<gene>
    <name evidence="1" type="ORF">AN477_10630</name>
</gene>
<dbReference type="Proteomes" id="UP000050482">
    <property type="component" value="Unassembled WGS sequence"/>
</dbReference>
<protein>
    <submittedName>
        <fullName evidence="1">Uncharacterized protein</fullName>
    </submittedName>
</protein>
<dbReference type="PATRIC" id="fig|471514.4.peg.5191"/>
<evidence type="ECO:0000313" key="2">
    <source>
        <dbReference type="Proteomes" id="UP000050482"/>
    </source>
</evidence>
<comment type="caution">
    <text evidence="1">The sequence shown here is derived from an EMBL/GenBank/DDBJ whole genome shotgun (WGS) entry which is preliminary data.</text>
</comment>
<dbReference type="EMBL" id="LJCO01000045">
    <property type="protein sequence ID" value="KPV43820.1"/>
    <property type="molecule type" value="Genomic_DNA"/>
</dbReference>
<organism evidence="1 2">
    <name type="scientific">Alicyclobacillus ferrooxydans</name>
    <dbReference type="NCBI Taxonomy" id="471514"/>
    <lineage>
        <taxon>Bacteria</taxon>
        <taxon>Bacillati</taxon>
        <taxon>Bacillota</taxon>
        <taxon>Bacilli</taxon>
        <taxon>Bacillales</taxon>
        <taxon>Alicyclobacillaceae</taxon>
        <taxon>Alicyclobacillus</taxon>
    </lineage>
</organism>
<name>A0A0P9EXF3_9BACL</name>
<reference evidence="1 2" key="1">
    <citation type="submission" date="2015-09" db="EMBL/GenBank/DDBJ databases">
        <title>Draft genome sequence of Alicyclobacillus ferrooxydans DSM 22381.</title>
        <authorList>
            <person name="Hemp J."/>
        </authorList>
    </citation>
    <scope>NUCLEOTIDE SEQUENCE [LARGE SCALE GENOMIC DNA]</scope>
    <source>
        <strain evidence="1 2">TC-34</strain>
    </source>
</reference>
<proteinExistence type="predicted"/>
<sequence>MATKTPHLRHFLLEKLGLMCNKTAWNPPDECVLLAYLRLPVLTSKPRKQEVRQIFRNSVIPYSNHHRKSEDFGPRRLASINDLQLHSKM</sequence>
<accession>A0A0P9EXF3</accession>
<evidence type="ECO:0000313" key="1">
    <source>
        <dbReference type="EMBL" id="KPV43820.1"/>
    </source>
</evidence>
<dbReference type="AlphaFoldDB" id="A0A0P9EXF3"/>
<keyword evidence="2" id="KW-1185">Reference proteome</keyword>
<dbReference type="STRING" id="471514.AN477_10630"/>